<protein>
    <submittedName>
        <fullName evidence="1">Uncharacterized protein</fullName>
    </submittedName>
</protein>
<name>A0ABS4JAC3_9BACL</name>
<reference evidence="1 2" key="1">
    <citation type="submission" date="2021-03" db="EMBL/GenBank/DDBJ databases">
        <title>Genomic Encyclopedia of Type Strains, Phase IV (KMG-IV): sequencing the most valuable type-strain genomes for metagenomic binning, comparative biology and taxonomic classification.</title>
        <authorList>
            <person name="Goeker M."/>
        </authorList>
    </citation>
    <scope>NUCLEOTIDE SEQUENCE [LARGE SCALE GENOMIC DNA]</scope>
    <source>
        <strain evidence="1 2">DSM 26048</strain>
    </source>
</reference>
<evidence type="ECO:0000313" key="2">
    <source>
        <dbReference type="Proteomes" id="UP001519287"/>
    </source>
</evidence>
<organism evidence="1 2">
    <name type="scientific">Paenibacillus eucommiae</name>
    <dbReference type="NCBI Taxonomy" id="1355755"/>
    <lineage>
        <taxon>Bacteria</taxon>
        <taxon>Bacillati</taxon>
        <taxon>Bacillota</taxon>
        <taxon>Bacilli</taxon>
        <taxon>Bacillales</taxon>
        <taxon>Paenibacillaceae</taxon>
        <taxon>Paenibacillus</taxon>
    </lineage>
</organism>
<dbReference type="Proteomes" id="UP001519287">
    <property type="component" value="Unassembled WGS sequence"/>
</dbReference>
<sequence>MRTYSKGIRILLIGVVFIVCVVGAVTAFQSSYAKSTTNQSHTNSLNYPENENGHTYGSAEEATSVEMLPDLIHAGSVNGIKGYLLKKDYLGEHGDVPLYDIDGKTIIGSFHIRAKNMSYPKNKNGQTYGSAADAASPETEPELISAIGVDGTNGYVLKKDLDGGQPKSPEEAIAIQNSRPPGGRDIPLYDVDGETVIGVFHIEGK</sequence>
<dbReference type="RefSeq" id="WP_209978415.1">
    <property type="nucleotide sequence ID" value="NZ_JAGGLB010000046.1"/>
</dbReference>
<keyword evidence="2" id="KW-1185">Reference proteome</keyword>
<evidence type="ECO:0000313" key="1">
    <source>
        <dbReference type="EMBL" id="MBP1996205.1"/>
    </source>
</evidence>
<accession>A0ABS4JAC3</accession>
<dbReference type="EMBL" id="JAGGLB010000046">
    <property type="protein sequence ID" value="MBP1996205.1"/>
    <property type="molecule type" value="Genomic_DNA"/>
</dbReference>
<proteinExistence type="predicted"/>
<gene>
    <name evidence="1" type="ORF">J2Z66_007851</name>
</gene>
<comment type="caution">
    <text evidence="1">The sequence shown here is derived from an EMBL/GenBank/DDBJ whole genome shotgun (WGS) entry which is preliminary data.</text>
</comment>